<organism evidence="1 2">
    <name type="scientific">Dipteronia sinensis</name>
    <dbReference type="NCBI Taxonomy" id="43782"/>
    <lineage>
        <taxon>Eukaryota</taxon>
        <taxon>Viridiplantae</taxon>
        <taxon>Streptophyta</taxon>
        <taxon>Embryophyta</taxon>
        <taxon>Tracheophyta</taxon>
        <taxon>Spermatophyta</taxon>
        <taxon>Magnoliopsida</taxon>
        <taxon>eudicotyledons</taxon>
        <taxon>Gunneridae</taxon>
        <taxon>Pentapetalae</taxon>
        <taxon>rosids</taxon>
        <taxon>malvids</taxon>
        <taxon>Sapindales</taxon>
        <taxon>Sapindaceae</taxon>
        <taxon>Hippocastanoideae</taxon>
        <taxon>Acereae</taxon>
        <taxon>Dipteronia</taxon>
    </lineage>
</organism>
<reference evidence="1" key="1">
    <citation type="journal article" date="2023" name="Plant J.">
        <title>Genome sequences and population genomics provide insights into the demographic history, inbreeding, and mutation load of two 'living fossil' tree species of Dipteronia.</title>
        <authorList>
            <person name="Feng Y."/>
            <person name="Comes H.P."/>
            <person name="Chen J."/>
            <person name="Zhu S."/>
            <person name="Lu R."/>
            <person name="Zhang X."/>
            <person name="Li P."/>
            <person name="Qiu J."/>
            <person name="Olsen K.M."/>
            <person name="Qiu Y."/>
        </authorList>
    </citation>
    <scope>NUCLEOTIDE SEQUENCE</scope>
    <source>
        <strain evidence="1">NBL</strain>
    </source>
</reference>
<protein>
    <submittedName>
        <fullName evidence="1">Uncharacterized protein</fullName>
    </submittedName>
</protein>
<proteinExistence type="predicted"/>
<dbReference type="AlphaFoldDB" id="A0AAE0EI79"/>
<dbReference type="EMBL" id="JANJYJ010000001">
    <property type="protein sequence ID" value="KAK3229403.1"/>
    <property type="molecule type" value="Genomic_DNA"/>
</dbReference>
<name>A0AAE0EI79_9ROSI</name>
<sequence>MADYGHFSTVKQHLEEFLRLIGRLGRFFEHCFQLEICHLSNYPLPIYQGTQSKKTHQKFMTEKDILLISAYLIISTDVIQGNKQKSFTYWERVHRYFHEHKKFESTRNSNSLLKRWSIIKLVVNKFCGNYAQIEARSQSGVNDQVKTLKFEEYVEDIKVRDKKRQEEKDRLYAQEQHRLTFEEEKNRIKNENFNLKEVKKKKEL</sequence>
<dbReference type="Proteomes" id="UP001281410">
    <property type="component" value="Unassembled WGS sequence"/>
</dbReference>
<comment type="caution">
    <text evidence="1">The sequence shown here is derived from an EMBL/GenBank/DDBJ whole genome shotgun (WGS) entry which is preliminary data.</text>
</comment>
<gene>
    <name evidence="1" type="ORF">Dsin_001284</name>
</gene>
<keyword evidence="2" id="KW-1185">Reference proteome</keyword>
<evidence type="ECO:0000313" key="1">
    <source>
        <dbReference type="EMBL" id="KAK3229403.1"/>
    </source>
</evidence>
<dbReference type="PANTHER" id="PTHR45125:SF3">
    <property type="entry name" value="NO-APICAL-MERISTEM-ASSOCIATED CARBOXY-TERMINAL DOMAIN PROTEIN"/>
    <property type="match status" value="1"/>
</dbReference>
<evidence type="ECO:0000313" key="2">
    <source>
        <dbReference type="Proteomes" id="UP001281410"/>
    </source>
</evidence>
<dbReference type="PANTHER" id="PTHR45125">
    <property type="entry name" value="F21J9.4-RELATED"/>
    <property type="match status" value="1"/>
</dbReference>
<accession>A0AAE0EI79</accession>